<protein>
    <recommendedName>
        <fullName evidence="16">Protein kinase domain-containing protein</fullName>
    </recommendedName>
</protein>
<accession>A0AAD6MMY0</accession>
<comment type="catalytic activity">
    <reaction evidence="9">
        <text>L-seryl-[protein] + ATP = O-phospho-L-seryl-[protein] + ADP + H(+)</text>
        <dbReference type="Rhea" id="RHEA:17989"/>
        <dbReference type="Rhea" id="RHEA-COMP:9863"/>
        <dbReference type="Rhea" id="RHEA-COMP:11604"/>
        <dbReference type="ChEBI" id="CHEBI:15378"/>
        <dbReference type="ChEBI" id="CHEBI:29999"/>
        <dbReference type="ChEBI" id="CHEBI:30616"/>
        <dbReference type="ChEBI" id="CHEBI:83421"/>
        <dbReference type="ChEBI" id="CHEBI:456216"/>
        <dbReference type="EC" id="2.7.11.1"/>
    </reaction>
</comment>
<gene>
    <name evidence="14" type="ORF">NC653_021433</name>
</gene>
<dbReference type="Proteomes" id="UP001164929">
    <property type="component" value="Chromosome 8"/>
</dbReference>
<dbReference type="InterPro" id="IPR000719">
    <property type="entry name" value="Prot_kinase_dom"/>
</dbReference>
<dbReference type="SUPFAM" id="SSF56112">
    <property type="entry name" value="Protein kinase-like (PK-like)"/>
    <property type="match status" value="1"/>
</dbReference>
<dbReference type="PROSITE" id="PS50970">
    <property type="entry name" value="HCY"/>
    <property type="match status" value="1"/>
</dbReference>
<keyword evidence="4" id="KW-0547">Nucleotide-binding</keyword>
<evidence type="ECO:0008006" key="16">
    <source>
        <dbReference type="Google" id="ProtNLM"/>
    </source>
</evidence>
<dbReference type="FunFam" id="3.30.200.20:FF:000034">
    <property type="entry name" value="Kinase suppressor of Ras 1"/>
    <property type="match status" value="1"/>
</dbReference>
<dbReference type="PROSITE" id="PS00108">
    <property type="entry name" value="PROTEIN_KINASE_ST"/>
    <property type="match status" value="1"/>
</dbReference>
<feature type="domain" description="Protein kinase" evidence="12">
    <location>
        <begin position="84"/>
        <end position="371"/>
    </location>
</feature>
<feature type="binding site" evidence="10">
    <location>
        <position position="597"/>
    </location>
    <ligand>
        <name>Zn(2+)</name>
        <dbReference type="ChEBI" id="CHEBI:29105"/>
    </ligand>
</feature>
<evidence type="ECO:0000256" key="4">
    <source>
        <dbReference type="ARBA" id="ARBA00022741"/>
    </source>
</evidence>
<dbReference type="Gene3D" id="3.20.20.330">
    <property type="entry name" value="Homocysteine-binding-like domain"/>
    <property type="match status" value="1"/>
</dbReference>
<evidence type="ECO:0000256" key="6">
    <source>
        <dbReference type="ARBA" id="ARBA00022833"/>
    </source>
</evidence>
<evidence type="ECO:0000256" key="5">
    <source>
        <dbReference type="ARBA" id="ARBA00022777"/>
    </source>
</evidence>
<dbReference type="Pfam" id="PF02574">
    <property type="entry name" value="S-methyl_trans"/>
    <property type="match status" value="1"/>
</dbReference>
<dbReference type="GO" id="GO:0046872">
    <property type="term" value="F:metal ion binding"/>
    <property type="evidence" value="ECO:0007669"/>
    <property type="project" value="UniProtKB-KW"/>
</dbReference>
<dbReference type="CDD" id="cd13999">
    <property type="entry name" value="STKc_MAP3K-like"/>
    <property type="match status" value="1"/>
</dbReference>
<dbReference type="PANTHER" id="PTHR46015:SF10">
    <property type="entry name" value="HOMOCYSTEINE S-METHYLTRANSFERASE 3"/>
    <property type="match status" value="1"/>
</dbReference>
<dbReference type="AlphaFoldDB" id="A0AAD6MMY0"/>
<comment type="caution">
    <text evidence="14">The sequence shown here is derived from an EMBL/GenBank/DDBJ whole genome shotgun (WGS) entry which is preliminary data.</text>
</comment>
<dbReference type="InterPro" id="IPR011009">
    <property type="entry name" value="Kinase-like_dom_sf"/>
</dbReference>
<dbReference type="PANTHER" id="PTHR46015">
    <property type="entry name" value="ZGC:172121"/>
    <property type="match status" value="1"/>
</dbReference>
<organism evidence="14 15">
    <name type="scientific">Populus alba x Populus x berolinensis</name>
    <dbReference type="NCBI Taxonomy" id="444605"/>
    <lineage>
        <taxon>Eukaryota</taxon>
        <taxon>Viridiplantae</taxon>
        <taxon>Streptophyta</taxon>
        <taxon>Embryophyta</taxon>
        <taxon>Tracheophyta</taxon>
        <taxon>Spermatophyta</taxon>
        <taxon>Magnoliopsida</taxon>
        <taxon>eudicotyledons</taxon>
        <taxon>Gunneridae</taxon>
        <taxon>Pentapetalae</taxon>
        <taxon>rosids</taxon>
        <taxon>fabids</taxon>
        <taxon>Malpighiales</taxon>
        <taxon>Salicaceae</taxon>
        <taxon>Saliceae</taxon>
        <taxon>Populus</taxon>
    </lineage>
</organism>
<evidence type="ECO:0000256" key="7">
    <source>
        <dbReference type="ARBA" id="ARBA00022840"/>
    </source>
</evidence>
<evidence type="ECO:0000256" key="8">
    <source>
        <dbReference type="ARBA" id="ARBA00047899"/>
    </source>
</evidence>
<evidence type="ECO:0000259" key="13">
    <source>
        <dbReference type="PROSITE" id="PS50970"/>
    </source>
</evidence>
<feature type="binding site" evidence="10">
    <location>
        <position position="666"/>
    </location>
    <ligand>
        <name>Zn(2+)</name>
        <dbReference type="ChEBI" id="CHEBI:29105"/>
    </ligand>
</feature>
<evidence type="ECO:0000256" key="10">
    <source>
        <dbReference type="PROSITE-ProRule" id="PRU00333"/>
    </source>
</evidence>
<evidence type="ECO:0000256" key="11">
    <source>
        <dbReference type="SAM" id="MobiDB-lite"/>
    </source>
</evidence>
<feature type="region of interest" description="Disordered" evidence="11">
    <location>
        <begin position="1"/>
        <end position="31"/>
    </location>
</feature>
<keyword evidence="2 10" id="KW-0808">Transferase</keyword>
<name>A0AAD6MMY0_9ROSI</name>
<keyword evidence="3 10" id="KW-0479">Metal-binding</keyword>
<feature type="binding site" evidence="10">
    <location>
        <position position="665"/>
    </location>
    <ligand>
        <name>Zn(2+)</name>
        <dbReference type="ChEBI" id="CHEBI:29105"/>
    </ligand>
</feature>
<evidence type="ECO:0000256" key="3">
    <source>
        <dbReference type="ARBA" id="ARBA00022723"/>
    </source>
</evidence>
<evidence type="ECO:0000259" key="12">
    <source>
        <dbReference type="PROSITE" id="PS50011"/>
    </source>
</evidence>
<feature type="domain" description="Hcy-binding" evidence="13">
    <location>
        <begin position="357"/>
        <end position="680"/>
    </location>
</feature>
<dbReference type="GO" id="GO:0005524">
    <property type="term" value="F:ATP binding"/>
    <property type="evidence" value="ECO:0007669"/>
    <property type="project" value="UniProtKB-KW"/>
</dbReference>
<dbReference type="GO" id="GO:0009086">
    <property type="term" value="P:methionine biosynthetic process"/>
    <property type="evidence" value="ECO:0007669"/>
    <property type="project" value="TreeGrafter"/>
</dbReference>
<dbReference type="InterPro" id="IPR001245">
    <property type="entry name" value="Ser-Thr/Tyr_kinase_cat_dom"/>
</dbReference>
<dbReference type="NCBIfam" id="NF007020">
    <property type="entry name" value="PRK09485.1"/>
    <property type="match status" value="1"/>
</dbReference>
<comment type="cofactor">
    <cofactor evidence="10">
        <name>Zn(2+)</name>
        <dbReference type="ChEBI" id="CHEBI:29105"/>
    </cofactor>
</comment>
<dbReference type="PRINTS" id="PR00109">
    <property type="entry name" value="TYRKINASE"/>
</dbReference>
<dbReference type="InterPro" id="IPR036589">
    <property type="entry name" value="HCY_dom_sf"/>
</dbReference>
<keyword evidence="7" id="KW-0067">ATP-binding</keyword>
<dbReference type="GO" id="GO:0033528">
    <property type="term" value="P:S-methylmethionine cycle"/>
    <property type="evidence" value="ECO:0007669"/>
    <property type="project" value="TreeGrafter"/>
</dbReference>
<dbReference type="InterPro" id="IPR008271">
    <property type="entry name" value="Ser/Thr_kinase_AS"/>
</dbReference>
<proteinExistence type="predicted"/>
<dbReference type="SMART" id="SM00220">
    <property type="entry name" value="S_TKc"/>
    <property type="match status" value="1"/>
</dbReference>
<keyword evidence="6 10" id="KW-0862">Zinc</keyword>
<dbReference type="GO" id="GO:0032259">
    <property type="term" value="P:methylation"/>
    <property type="evidence" value="ECO:0007669"/>
    <property type="project" value="UniProtKB-KW"/>
</dbReference>
<dbReference type="PROSITE" id="PS50011">
    <property type="entry name" value="PROTEIN_KINASE_DOM"/>
    <property type="match status" value="1"/>
</dbReference>
<evidence type="ECO:0000313" key="14">
    <source>
        <dbReference type="EMBL" id="KAJ6988511.1"/>
    </source>
</evidence>
<keyword evidence="1 10" id="KW-0489">Methyltransferase</keyword>
<evidence type="ECO:0000256" key="1">
    <source>
        <dbReference type="ARBA" id="ARBA00022603"/>
    </source>
</evidence>
<dbReference type="EMBL" id="JAQIZT010000008">
    <property type="protein sequence ID" value="KAJ6988511.1"/>
    <property type="molecule type" value="Genomic_DNA"/>
</dbReference>
<dbReference type="Pfam" id="PF07714">
    <property type="entry name" value="PK_Tyr_Ser-Thr"/>
    <property type="match status" value="1"/>
</dbReference>
<sequence length="786" mass="86651">MDSKTSGDAGDVMPEKKPDSQEGSANSKVKGIGGVSGKDMFFRADKIDLKSLDAQLEKHLSRVWSRNTEIQRPKEEWEIDSSKLEIRHEVARGTFGTVYRGTYDNQDVAVKMLDWGEDGIATTAETTAVRASFQQEVAVWHKLDHPNVTKFVGASMGTSNLKIPAKNPSDGYISLPARACCVVVEYLPGGTLKNYLIRNSRKKLAFKVVIQLALDLSRGLSYLHSKKIVHRDVKTENMLLDSHRNLKIADFGVARVEAQNPCEMTGETGTLGYMAPEVLDGKPYNRRCDVYSFGICLWEIYCCDMPYPNLSFADVSSAVVRQNLRPEIPRCCPSSFANVMRKCWDGNAEKRPEMAEVVKMLEAKCGGYAVVDGGFATELERHGADLNDPLWSAKCLISSPHLVRKVHLDYLHAGANIIITASYQATIQGFVAKGLSEEEAELLLRRSVEIACEAREIYYDKCTTKGSLDYIESGNVSRRPVLVAASIGSYGAYLADGSEYSGKYGDAVSLKTLKDFHRRRLQILAKSGADLIAFETIPNKLEAKAYAELLEEEEMKIPAWFSFNSKDAINVVSGDSILECASIADSCKRVVAVGINCTPPRFIHGLVLCIQKATSKPIVIYPNSGETYNAELKQWVKSSGVVVDEDFVSCIGKWREAGASLFGGCCRTTPNTIRAISRGNGDEAIEFFNKMLQQGSKPHGVVFVGLLTALSHSGCLPDTQKCSVAAYTAERLAELEPERTGIHVLLSNIYGCCKGQATPKGERSPQNAWIKLGRDQWKNLRVHVRC</sequence>
<comment type="catalytic activity">
    <reaction evidence="8">
        <text>L-threonyl-[protein] + ATP = O-phospho-L-threonyl-[protein] + ADP + H(+)</text>
        <dbReference type="Rhea" id="RHEA:46608"/>
        <dbReference type="Rhea" id="RHEA-COMP:11060"/>
        <dbReference type="Rhea" id="RHEA-COMP:11605"/>
        <dbReference type="ChEBI" id="CHEBI:15378"/>
        <dbReference type="ChEBI" id="CHEBI:30013"/>
        <dbReference type="ChEBI" id="CHEBI:30616"/>
        <dbReference type="ChEBI" id="CHEBI:61977"/>
        <dbReference type="ChEBI" id="CHEBI:456216"/>
        <dbReference type="EC" id="2.7.11.1"/>
    </reaction>
</comment>
<dbReference type="FunFam" id="3.20.20.330:FF:000002">
    <property type="entry name" value="Homocysteine S-methyltransferase"/>
    <property type="match status" value="1"/>
</dbReference>
<keyword evidence="15" id="KW-1185">Reference proteome</keyword>
<evidence type="ECO:0000256" key="9">
    <source>
        <dbReference type="ARBA" id="ARBA00048679"/>
    </source>
</evidence>
<dbReference type="Gene3D" id="1.10.510.10">
    <property type="entry name" value="Transferase(Phosphotransferase) domain 1"/>
    <property type="match status" value="1"/>
</dbReference>
<keyword evidence="5" id="KW-0418">Kinase</keyword>
<dbReference type="Gene3D" id="3.30.200.20">
    <property type="entry name" value="Phosphorylase Kinase, domain 1"/>
    <property type="match status" value="1"/>
</dbReference>
<dbReference type="InterPro" id="IPR003726">
    <property type="entry name" value="HCY_dom"/>
</dbReference>
<dbReference type="GO" id="GO:0008898">
    <property type="term" value="F:S-adenosylmethionine-homocysteine S-methyltransferase activity"/>
    <property type="evidence" value="ECO:0007669"/>
    <property type="project" value="TreeGrafter"/>
</dbReference>
<reference evidence="14" key="1">
    <citation type="journal article" date="2023" name="Mol. Ecol. Resour.">
        <title>Chromosome-level genome assembly of a triploid poplar Populus alba 'Berolinensis'.</title>
        <authorList>
            <person name="Chen S."/>
            <person name="Yu Y."/>
            <person name="Wang X."/>
            <person name="Wang S."/>
            <person name="Zhang T."/>
            <person name="Zhou Y."/>
            <person name="He R."/>
            <person name="Meng N."/>
            <person name="Wang Y."/>
            <person name="Liu W."/>
            <person name="Liu Z."/>
            <person name="Liu J."/>
            <person name="Guo Q."/>
            <person name="Huang H."/>
            <person name="Sederoff R.R."/>
            <person name="Wang G."/>
            <person name="Qu G."/>
            <person name="Chen S."/>
        </authorList>
    </citation>
    <scope>NUCLEOTIDE SEQUENCE</scope>
    <source>
        <strain evidence="14">SC-2020</strain>
    </source>
</reference>
<dbReference type="GO" id="GO:0004674">
    <property type="term" value="F:protein serine/threonine kinase activity"/>
    <property type="evidence" value="ECO:0007669"/>
    <property type="project" value="UniProtKB-EC"/>
</dbReference>
<dbReference type="SUPFAM" id="SSF82282">
    <property type="entry name" value="Homocysteine S-methyltransferase"/>
    <property type="match status" value="1"/>
</dbReference>
<dbReference type="InterPro" id="IPR051486">
    <property type="entry name" value="Hcy_S-methyltransferase"/>
</dbReference>
<evidence type="ECO:0000313" key="15">
    <source>
        <dbReference type="Proteomes" id="UP001164929"/>
    </source>
</evidence>
<evidence type="ECO:0000256" key="2">
    <source>
        <dbReference type="ARBA" id="ARBA00022679"/>
    </source>
</evidence>